<dbReference type="EMBL" id="JAVRER010000010">
    <property type="protein sequence ID" value="MDT0415643.1"/>
    <property type="molecule type" value="Genomic_DNA"/>
</dbReference>
<dbReference type="InterPro" id="IPR029028">
    <property type="entry name" value="Alpha/beta_knot_MTases"/>
</dbReference>
<keyword evidence="2 5" id="KW-0489">Methyltransferase</keyword>
<dbReference type="GO" id="GO:0008168">
    <property type="term" value="F:methyltransferase activity"/>
    <property type="evidence" value="ECO:0007669"/>
    <property type="project" value="UniProtKB-KW"/>
</dbReference>
<dbReference type="InterPro" id="IPR053888">
    <property type="entry name" value="MRM3-like_sub_bind"/>
</dbReference>
<proteinExistence type="inferred from homology"/>
<evidence type="ECO:0000313" key="5">
    <source>
        <dbReference type="EMBL" id="MDT0415643.1"/>
    </source>
</evidence>
<sequence length="273" mass="29236">MAVPERVDDPADPRLGDYTSLTDVQLRRRREPEEGLFIAEGEKVVRRALDSGHGMRSMLLTEKWLPAMADVIEASEAPVYLVSPETAERVTGYHVHRGALASLHRTPLPAPADVLAGARRVAVFEDLVDHANLGAAFRNAAALGIDAALLTPRCADPLYRRAVKVSMGAVFSLPYARLEHWPADADTIKQAGFTLAAFCLSDRSLTLDALVAREDPRLALLFGSEGPGLTPAALTAADLHVRIPMQAGIDSLNVAAATAVVFYATRKNGPSGV</sequence>
<evidence type="ECO:0000256" key="1">
    <source>
        <dbReference type="ARBA" id="ARBA00007228"/>
    </source>
</evidence>
<comment type="caution">
    <text evidence="5">The sequence shown here is derived from an EMBL/GenBank/DDBJ whole genome shotgun (WGS) entry which is preliminary data.</text>
</comment>
<evidence type="ECO:0000259" key="4">
    <source>
        <dbReference type="SMART" id="SM00967"/>
    </source>
</evidence>
<dbReference type="GO" id="GO:0005737">
    <property type="term" value="C:cytoplasm"/>
    <property type="evidence" value="ECO:0007669"/>
    <property type="project" value="UniProtKB-ARBA"/>
</dbReference>
<feature type="domain" description="RNA 2-O ribose methyltransferase substrate binding" evidence="4">
    <location>
        <begin position="38"/>
        <end position="109"/>
    </location>
</feature>
<dbReference type="InterPro" id="IPR013123">
    <property type="entry name" value="SpoU_subst-bd"/>
</dbReference>
<dbReference type="RefSeq" id="WP_093853351.1">
    <property type="nucleotide sequence ID" value="NZ_JAVRER010000010.1"/>
</dbReference>
<dbReference type="InterPro" id="IPR029064">
    <property type="entry name" value="Ribosomal_eL30-like_sf"/>
</dbReference>
<dbReference type="Pfam" id="PF22435">
    <property type="entry name" value="MRM3-like_sub_bind"/>
    <property type="match status" value="1"/>
</dbReference>
<evidence type="ECO:0000256" key="2">
    <source>
        <dbReference type="ARBA" id="ARBA00022603"/>
    </source>
</evidence>
<keyword evidence="3" id="KW-0808">Transferase</keyword>
<reference evidence="6" key="1">
    <citation type="submission" date="2023-07" db="EMBL/GenBank/DDBJ databases">
        <title>30 novel species of actinomycetes from the DSMZ collection.</title>
        <authorList>
            <person name="Nouioui I."/>
        </authorList>
    </citation>
    <scope>NUCLEOTIDE SEQUENCE [LARGE SCALE GENOMIC DNA]</scope>
    <source>
        <strain evidence="6">DSM 41982</strain>
    </source>
</reference>
<dbReference type="InterPro" id="IPR051259">
    <property type="entry name" value="rRNA_Methyltransferase"/>
</dbReference>
<dbReference type="CDD" id="cd18095">
    <property type="entry name" value="SpoU-like_rRNA-MTase"/>
    <property type="match status" value="1"/>
</dbReference>
<gene>
    <name evidence="5" type="ORF">RM574_09065</name>
</gene>
<dbReference type="InterPro" id="IPR001537">
    <property type="entry name" value="SpoU_MeTrfase"/>
</dbReference>
<dbReference type="GO" id="GO:0032259">
    <property type="term" value="P:methylation"/>
    <property type="evidence" value="ECO:0007669"/>
    <property type="project" value="UniProtKB-KW"/>
</dbReference>
<dbReference type="PANTHER" id="PTHR43191">
    <property type="entry name" value="RRNA METHYLTRANSFERASE 3"/>
    <property type="match status" value="1"/>
</dbReference>
<dbReference type="InterPro" id="IPR029026">
    <property type="entry name" value="tRNA_m1G_MTases_N"/>
</dbReference>
<dbReference type="Proteomes" id="UP001183607">
    <property type="component" value="Unassembled WGS sequence"/>
</dbReference>
<name>A0ABD5E3I2_9ACTN</name>
<dbReference type="SMART" id="SM00967">
    <property type="entry name" value="SpoU_sub_bind"/>
    <property type="match status" value="1"/>
</dbReference>
<dbReference type="Gene3D" id="3.30.1330.30">
    <property type="match status" value="1"/>
</dbReference>
<dbReference type="SUPFAM" id="SSF55315">
    <property type="entry name" value="L30e-like"/>
    <property type="match status" value="1"/>
</dbReference>
<comment type="similarity">
    <text evidence="1">Belongs to the class IV-like SAM-binding methyltransferase superfamily. RNA methyltransferase TrmH family.</text>
</comment>
<dbReference type="Pfam" id="PF00588">
    <property type="entry name" value="SpoU_methylase"/>
    <property type="match status" value="1"/>
</dbReference>
<dbReference type="Gene3D" id="3.40.1280.10">
    <property type="match status" value="1"/>
</dbReference>
<dbReference type="SUPFAM" id="SSF75217">
    <property type="entry name" value="alpha/beta knot"/>
    <property type="match status" value="1"/>
</dbReference>
<protein>
    <submittedName>
        <fullName evidence="5">RNA methyltransferase</fullName>
    </submittedName>
</protein>
<dbReference type="AlphaFoldDB" id="A0ABD5E3I2"/>
<evidence type="ECO:0000313" key="6">
    <source>
        <dbReference type="Proteomes" id="UP001183607"/>
    </source>
</evidence>
<dbReference type="PANTHER" id="PTHR43191:SF12">
    <property type="entry name" value="RRNA METHYLASE"/>
    <property type="match status" value="1"/>
</dbReference>
<evidence type="ECO:0000256" key="3">
    <source>
        <dbReference type="ARBA" id="ARBA00022679"/>
    </source>
</evidence>
<accession>A0ABD5E3I2</accession>
<organism evidence="5 6">
    <name type="scientific">Streptomyces evansiae</name>
    <dbReference type="NCBI Taxonomy" id="3075535"/>
    <lineage>
        <taxon>Bacteria</taxon>
        <taxon>Bacillati</taxon>
        <taxon>Actinomycetota</taxon>
        <taxon>Actinomycetes</taxon>
        <taxon>Kitasatosporales</taxon>
        <taxon>Streptomycetaceae</taxon>
        <taxon>Streptomyces</taxon>
    </lineage>
</organism>